<accession>A0ABD3BX72</accession>
<name>A0ABD3BX72_9LAMI</name>
<reference evidence="2" key="1">
    <citation type="journal article" date="2024" name="IScience">
        <title>Strigolactones Initiate the Formation of Haustorium-like Structures in Castilleja.</title>
        <authorList>
            <person name="Buerger M."/>
            <person name="Peterson D."/>
            <person name="Chory J."/>
        </authorList>
    </citation>
    <scope>NUCLEOTIDE SEQUENCE [LARGE SCALE GENOMIC DNA]</scope>
</reference>
<comment type="caution">
    <text evidence="1">The sequence shown here is derived from an EMBL/GenBank/DDBJ whole genome shotgun (WGS) entry which is preliminary data.</text>
</comment>
<dbReference type="EMBL" id="JAVIJP010000060">
    <property type="protein sequence ID" value="KAL3622101.1"/>
    <property type="molecule type" value="Genomic_DNA"/>
</dbReference>
<sequence length="40" mass="3852">MVDSVASETGQRQSAAATGAVALCDGSTARQPGAASDVKS</sequence>
<protein>
    <submittedName>
        <fullName evidence="1">Uncharacterized protein</fullName>
    </submittedName>
</protein>
<gene>
    <name evidence="1" type="ORF">CASFOL_033512</name>
</gene>
<proteinExistence type="predicted"/>
<dbReference type="AlphaFoldDB" id="A0ABD3BX72"/>
<organism evidence="1 2">
    <name type="scientific">Castilleja foliolosa</name>
    <dbReference type="NCBI Taxonomy" id="1961234"/>
    <lineage>
        <taxon>Eukaryota</taxon>
        <taxon>Viridiplantae</taxon>
        <taxon>Streptophyta</taxon>
        <taxon>Embryophyta</taxon>
        <taxon>Tracheophyta</taxon>
        <taxon>Spermatophyta</taxon>
        <taxon>Magnoliopsida</taxon>
        <taxon>eudicotyledons</taxon>
        <taxon>Gunneridae</taxon>
        <taxon>Pentapetalae</taxon>
        <taxon>asterids</taxon>
        <taxon>lamiids</taxon>
        <taxon>Lamiales</taxon>
        <taxon>Orobanchaceae</taxon>
        <taxon>Pedicularideae</taxon>
        <taxon>Castillejinae</taxon>
        <taxon>Castilleja</taxon>
    </lineage>
</organism>
<keyword evidence="2" id="KW-1185">Reference proteome</keyword>
<dbReference type="Proteomes" id="UP001632038">
    <property type="component" value="Unassembled WGS sequence"/>
</dbReference>
<evidence type="ECO:0000313" key="2">
    <source>
        <dbReference type="Proteomes" id="UP001632038"/>
    </source>
</evidence>
<evidence type="ECO:0000313" key="1">
    <source>
        <dbReference type="EMBL" id="KAL3622101.1"/>
    </source>
</evidence>